<evidence type="ECO:0000256" key="1">
    <source>
        <dbReference type="SAM" id="Phobius"/>
    </source>
</evidence>
<evidence type="ECO:0000313" key="3">
    <source>
        <dbReference type="Proteomes" id="UP000185109"/>
    </source>
</evidence>
<accession>A0A1L5PHL9</accession>
<geneLocation type="plasmid" evidence="3">
    <name>prsp8c3c</name>
</geneLocation>
<dbReference type="AlphaFoldDB" id="A0A1L5PHL9"/>
<organism evidence="2 3">
    <name type="scientific">Rhizobium etli 8C-3</name>
    <dbReference type="NCBI Taxonomy" id="538025"/>
    <lineage>
        <taxon>Bacteria</taxon>
        <taxon>Pseudomonadati</taxon>
        <taxon>Pseudomonadota</taxon>
        <taxon>Alphaproteobacteria</taxon>
        <taxon>Hyphomicrobiales</taxon>
        <taxon>Rhizobiaceae</taxon>
        <taxon>Rhizobium/Agrobacterium group</taxon>
        <taxon>Rhizobium</taxon>
    </lineage>
</organism>
<proteinExistence type="predicted"/>
<sequence>MHDDERDQQPNYLEEHLERRRHAISDHVVGLALFAFSILAMAIGLDSAPAHTAPAPDRSLSAFVIAGPLTPCIDDSYAAGVSQATRLRHDRNINTRLAPRRVSLRSVTIRWQHGRYPRAMFRHSV</sequence>
<keyword evidence="2" id="KW-0614">Plasmid</keyword>
<reference evidence="2 3" key="1">
    <citation type="submission" date="2016-09" db="EMBL/GenBank/DDBJ databases">
        <title>The complete genome sequences of Rhizobium gallicum, symbiovars gallicum and phaseoli, symbionts associated to common bean (Phaseolus vulgaris).</title>
        <authorList>
            <person name="Bustos P."/>
            <person name="Santamaria R.I."/>
            <person name="Perez-Carrascal O.M."/>
            <person name="Juarez S."/>
            <person name="Lozano L."/>
            <person name="Martinez-Flores I."/>
            <person name="Martinez-Romero E."/>
            <person name="Cevallos M."/>
            <person name="Romero D."/>
            <person name="Davila G."/>
            <person name="Gonzalez V."/>
        </authorList>
    </citation>
    <scope>NUCLEOTIDE SEQUENCE [LARGE SCALE GENOMIC DNA]</scope>
    <source>
        <strain evidence="2 3">8C-3</strain>
        <plasmid evidence="3">Plasmid prsp8c3c</plasmid>
    </source>
</reference>
<dbReference type="EMBL" id="CP017244">
    <property type="protein sequence ID" value="APO79456.1"/>
    <property type="molecule type" value="Genomic_DNA"/>
</dbReference>
<evidence type="ECO:0000313" key="2">
    <source>
        <dbReference type="EMBL" id="APO79456.1"/>
    </source>
</evidence>
<protein>
    <submittedName>
        <fullName evidence="2">Uncharacterized protein</fullName>
    </submittedName>
</protein>
<keyword evidence="1" id="KW-0812">Transmembrane</keyword>
<gene>
    <name evidence="2" type="ORF">AM571_PC01725</name>
</gene>
<dbReference type="Proteomes" id="UP000185109">
    <property type="component" value="Plasmid pRsp8C3c"/>
</dbReference>
<feature type="transmembrane region" description="Helical" evidence="1">
    <location>
        <begin position="28"/>
        <end position="45"/>
    </location>
</feature>
<name>A0A1L5PHL9_RHIET</name>
<keyword evidence="1" id="KW-1133">Transmembrane helix</keyword>
<keyword evidence="1" id="KW-0472">Membrane</keyword>